<dbReference type="Proteomes" id="UP000018721">
    <property type="component" value="Unassembled WGS sequence"/>
</dbReference>
<reference evidence="1 2" key="1">
    <citation type="submission" date="2013-11" db="EMBL/GenBank/DDBJ databases">
        <title>The Genome Sequence of Phytophthora parasitica P1569.</title>
        <authorList>
            <consortium name="The Broad Institute Genomics Platform"/>
            <person name="Russ C."/>
            <person name="Tyler B."/>
            <person name="Panabieres F."/>
            <person name="Shan W."/>
            <person name="Tripathy S."/>
            <person name="Grunwald N."/>
            <person name="Machado M."/>
            <person name="Johnson C.S."/>
            <person name="Arredondo F."/>
            <person name="Hong C."/>
            <person name="Coffey M."/>
            <person name="Young S.K."/>
            <person name="Zeng Q."/>
            <person name="Gargeya S."/>
            <person name="Fitzgerald M."/>
            <person name="Abouelleil A."/>
            <person name="Alvarado L."/>
            <person name="Chapman S.B."/>
            <person name="Gainer-Dewar J."/>
            <person name="Goldberg J."/>
            <person name="Griggs A."/>
            <person name="Gujja S."/>
            <person name="Hansen M."/>
            <person name="Howarth C."/>
            <person name="Imamovic A."/>
            <person name="Ireland A."/>
            <person name="Larimer J."/>
            <person name="McCowan C."/>
            <person name="Murphy C."/>
            <person name="Pearson M."/>
            <person name="Poon T.W."/>
            <person name="Priest M."/>
            <person name="Roberts A."/>
            <person name="Saif S."/>
            <person name="Shea T."/>
            <person name="Sykes S."/>
            <person name="Wortman J."/>
            <person name="Nusbaum C."/>
            <person name="Birren B."/>
        </authorList>
    </citation>
    <scope>NUCLEOTIDE SEQUENCE [LARGE SCALE GENOMIC DNA]</scope>
    <source>
        <strain evidence="1 2">P1569</strain>
    </source>
</reference>
<name>V9FXW7_PHYNI</name>
<sequence length="193" mass="21351">MVHDAVSLSVSPWFPSCDGRFRGISTSLFDTLLELFPAFSTMVQFHVDLMIVIRLLFDANGKWGETEPCVDVVKQSVRRLQRHHRSEDVDFEAQDFGAGDNANASCAGDDARVRSSHAIAVELCATEGRIETAKRKFLAAEDMRAEHFAAGDSPTPGRLPGTSNSKLGRMSRVWVASRPARMWRPGARLESCI</sequence>
<evidence type="ECO:0000313" key="2">
    <source>
        <dbReference type="Proteomes" id="UP000018721"/>
    </source>
</evidence>
<organism evidence="1 2">
    <name type="scientific">Phytophthora nicotianae P1569</name>
    <dbReference type="NCBI Taxonomy" id="1317065"/>
    <lineage>
        <taxon>Eukaryota</taxon>
        <taxon>Sar</taxon>
        <taxon>Stramenopiles</taxon>
        <taxon>Oomycota</taxon>
        <taxon>Peronosporomycetes</taxon>
        <taxon>Peronosporales</taxon>
        <taxon>Peronosporaceae</taxon>
        <taxon>Phytophthora</taxon>
    </lineage>
</organism>
<dbReference type="HOGENOM" id="CLU_1411332_0_0_1"/>
<protein>
    <submittedName>
        <fullName evidence="1">Uncharacterized protein</fullName>
    </submittedName>
</protein>
<evidence type="ECO:0000313" key="1">
    <source>
        <dbReference type="EMBL" id="ETI56319.1"/>
    </source>
</evidence>
<dbReference type="EMBL" id="ANIZ01000168">
    <property type="protein sequence ID" value="ETI56319.1"/>
    <property type="molecule type" value="Genomic_DNA"/>
</dbReference>
<gene>
    <name evidence="1" type="ORF">F443_01116</name>
</gene>
<proteinExistence type="predicted"/>
<comment type="caution">
    <text evidence="1">The sequence shown here is derived from an EMBL/GenBank/DDBJ whole genome shotgun (WGS) entry which is preliminary data.</text>
</comment>
<accession>V9FXW7</accession>
<keyword evidence="2" id="KW-1185">Reference proteome</keyword>
<dbReference type="AlphaFoldDB" id="V9FXW7"/>